<sequence>MAGKKSCSRPKKEQIKVDDKIPKLKTTGGSSSAVMESISGAPKTQVGSGILTQIPYVGASALASQQQKQANQSPIPLHVDLRGSVTPPISRVATVSLSSKEQEVATQAPSPAPVTVTLPEEPKESTWAGLFTGNRSSANGMALNYITPKLVEGNLVAKLEKSELEKKALKWKRALIINVIGEKPGYNYMRRYINQILNAEGVKQDQQPRKKRPQPVKQIWRTTGAVLASTSGNGQEQAVIPSKEPGTAPNKSEDIVEDQMSEEGLQRQMAKGKIAVEISGVPMNYAKAVLTHGKHRPSQQSSVAVLANLKPPSTGG</sequence>
<feature type="region of interest" description="Disordered" evidence="1">
    <location>
        <begin position="1"/>
        <end position="36"/>
    </location>
</feature>
<dbReference type="PANTHER" id="PTHR33233:SF17">
    <property type="entry name" value="DUF4283 DOMAIN-CONTAINING PROTEIN"/>
    <property type="match status" value="1"/>
</dbReference>
<accession>A0A1J6JDB1</accession>
<feature type="region of interest" description="Disordered" evidence="1">
    <location>
        <begin position="230"/>
        <end position="252"/>
    </location>
</feature>
<gene>
    <name evidence="2" type="ORF">A4A49_63120</name>
</gene>
<dbReference type="Proteomes" id="UP000187609">
    <property type="component" value="Unassembled WGS sequence"/>
</dbReference>
<organism evidence="2 3">
    <name type="scientific">Nicotiana attenuata</name>
    <name type="common">Coyote tobacco</name>
    <dbReference type="NCBI Taxonomy" id="49451"/>
    <lineage>
        <taxon>Eukaryota</taxon>
        <taxon>Viridiplantae</taxon>
        <taxon>Streptophyta</taxon>
        <taxon>Embryophyta</taxon>
        <taxon>Tracheophyta</taxon>
        <taxon>Spermatophyta</taxon>
        <taxon>Magnoliopsida</taxon>
        <taxon>eudicotyledons</taxon>
        <taxon>Gunneridae</taxon>
        <taxon>Pentapetalae</taxon>
        <taxon>asterids</taxon>
        <taxon>lamiids</taxon>
        <taxon>Solanales</taxon>
        <taxon>Solanaceae</taxon>
        <taxon>Nicotianoideae</taxon>
        <taxon>Nicotianeae</taxon>
        <taxon>Nicotiana</taxon>
    </lineage>
</organism>
<dbReference type="EMBL" id="MJEQ01037183">
    <property type="protein sequence ID" value="OIT08771.1"/>
    <property type="molecule type" value="Genomic_DNA"/>
</dbReference>
<proteinExistence type="predicted"/>
<dbReference type="AlphaFoldDB" id="A0A1J6JDB1"/>
<comment type="caution">
    <text evidence="2">The sequence shown here is derived from an EMBL/GenBank/DDBJ whole genome shotgun (WGS) entry which is preliminary data.</text>
</comment>
<protein>
    <submittedName>
        <fullName evidence="2">Uncharacterized protein</fullName>
    </submittedName>
</protein>
<evidence type="ECO:0000256" key="1">
    <source>
        <dbReference type="SAM" id="MobiDB-lite"/>
    </source>
</evidence>
<evidence type="ECO:0000313" key="3">
    <source>
        <dbReference type="Proteomes" id="UP000187609"/>
    </source>
</evidence>
<reference evidence="2" key="1">
    <citation type="submission" date="2016-11" db="EMBL/GenBank/DDBJ databases">
        <title>The genome of Nicotiana attenuata.</title>
        <authorList>
            <person name="Xu S."/>
            <person name="Brockmoeller T."/>
            <person name="Gaquerel E."/>
            <person name="Navarro A."/>
            <person name="Kuhl H."/>
            <person name="Gase K."/>
            <person name="Ling Z."/>
            <person name="Zhou W."/>
            <person name="Kreitzer C."/>
            <person name="Stanke M."/>
            <person name="Tang H."/>
            <person name="Lyons E."/>
            <person name="Pandey P."/>
            <person name="Pandey S.P."/>
            <person name="Timmermann B."/>
            <person name="Baldwin I.T."/>
        </authorList>
    </citation>
    <scope>NUCLEOTIDE SEQUENCE [LARGE SCALE GENOMIC DNA]</scope>
    <source>
        <strain evidence="2">UT</strain>
    </source>
</reference>
<name>A0A1J6JDB1_NICAT</name>
<evidence type="ECO:0000313" key="2">
    <source>
        <dbReference type="EMBL" id="OIT08771.1"/>
    </source>
</evidence>
<dbReference type="Gramene" id="OIT08771">
    <property type="protein sequence ID" value="OIT08771"/>
    <property type="gene ID" value="A4A49_63120"/>
</dbReference>
<dbReference type="PANTHER" id="PTHR33233">
    <property type="entry name" value="ENDONUCLEASE/EXONUCLEASE/PHOSPHATASE"/>
    <property type="match status" value="1"/>
</dbReference>
<feature type="non-terminal residue" evidence="2">
    <location>
        <position position="316"/>
    </location>
</feature>
<keyword evidence="3" id="KW-1185">Reference proteome</keyword>
<feature type="compositionally biased region" description="Basic and acidic residues" evidence="1">
    <location>
        <begin position="10"/>
        <end position="22"/>
    </location>
</feature>